<comment type="caution">
    <text evidence="2">The sequence shown here is derived from an EMBL/GenBank/DDBJ whole genome shotgun (WGS) entry which is preliminary data.</text>
</comment>
<gene>
    <name evidence="2" type="ORF">DFQ45_107119</name>
</gene>
<dbReference type="OrthoDB" id="367448at2"/>
<reference evidence="2 3" key="1">
    <citation type="submission" date="2019-03" db="EMBL/GenBank/DDBJ databases">
        <title>Genomic Encyclopedia of Type Strains, Phase IV (KMG-IV): sequencing the most valuable type-strain genomes for metagenomic binning, comparative biology and taxonomic classification.</title>
        <authorList>
            <person name="Goeker M."/>
        </authorList>
    </citation>
    <scope>NUCLEOTIDE SEQUENCE [LARGE SCALE GENOMIC DNA]</scope>
    <source>
        <strain evidence="2 3">DSM 28679</strain>
    </source>
</reference>
<dbReference type="Gene3D" id="3.40.50.1000">
    <property type="entry name" value="HAD superfamily/HAD-like"/>
    <property type="match status" value="1"/>
</dbReference>
<dbReference type="SFLD" id="SFLDS00003">
    <property type="entry name" value="Haloacid_Dehalogenase"/>
    <property type="match status" value="1"/>
</dbReference>
<dbReference type="AlphaFoldDB" id="A0A4R6TXT8"/>
<dbReference type="PRINTS" id="PR00413">
    <property type="entry name" value="HADHALOGNASE"/>
</dbReference>
<dbReference type="RefSeq" id="WP_101495739.1">
    <property type="nucleotide sequence ID" value="NZ_LNJZ01000002.1"/>
</dbReference>
<dbReference type="SUPFAM" id="SSF56784">
    <property type="entry name" value="HAD-like"/>
    <property type="match status" value="1"/>
</dbReference>
<dbReference type="InterPro" id="IPR023214">
    <property type="entry name" value="HAD_sf"/>
</dbReference>
<evidence type="ECO:0000313" key="2">
    <source>
        <dbReference type="EMBL" id="TDQ37612.1"/>
    </source>
</evidence>
<proteinExistence type="predicted"/>
<dbReference type="Proteomes" id="UP000294575">
    <property type="component" value="Unassembled WGS sequence"/>
</dbReference>
<dbReference type="Gene3D" id="1.20.120.1600">
    <property type="match status" value="1"/>
</dbReference>
<keyword evidence="1 2" id="KW-0378">Hydrolase</keyword>
<organism evidence="2 3">
    <name type="scientific">Thiopseudomonas denitrificans</name>
    <dbReference type="NCBI Taxonomy" id="1501432"/>
    <lineage>
        <taxon>Bacteria</taxon>
        <taxon>Pseudomonadati</taxon>
        <taxon>Pseudomonadota</taxon>
        <taxon>Gammaproteobacteria</taxon>
        <taxon>Pseudomonadales</taxon>
        <taxon>Pseudomonadaceae</taxon>
        <taxon>Thiopseudomonas</taxon>
    </lineage>
</organism>
<accession>A0A4R6TXT8</accession>
<dbReference type="EMBL" id="SNYK01000007">
    <property type="protein sequence ID" value="TDQ37612.1"/>
    <property type="molecule type" value="Genomic_DNA"/>
</dbReference>
<dbReference type="PANTHER" id="PTHR43316">
    <property type="entry name" value="HYDROLASE, HALOACID DELAHOGENASE-RELATED"/>
    <property type="match status" value="1"/>
</dbReference>
<dbReference type="SFLD" id="SFLDG01129">
    <property type="entry name" value="C1.5:_HAD__Beta-PGM__Phosphata"/>
    <property type="match status" value="1"/>
</dbReference>
<protein>
    <submittedName>
        <fullName evidence="2">Putative hydrolase of the HAD superfamily</fullName>
    </submittedName>
</protein>
<evidence type="ECO:0000313" key="3">
    <source>
        <dbReference type="Proteomes" id="UP000294575"/>
    </source>
</evidence>
<dbReference type="InterPro" id="IPR036412">
    <property type="entry name" value="HAD-like_sf"/>
</dbReference>
<dbReference type="GO" id="GO:0016787">
    <property type="term" value="F:hydrolase activity"/>
    <property type="evidence" value="ECO:0007669"/>
    <property type="project" value="UniProtKB-KW"/>
</dbReference>
<dbReference type="InterPro" id="IPR051540">
    <property type="entry name" value="S-2-haloacid_dehalogenase"/>
</dbReference>
<sequence>MMAKLDIRLVTFDLDDTLWHTAPVIARAEQALQQWLAQRSPQLGLMTLPRLQQLKRQVLERMPQIVHSVSAIRFQVLRQAYLDAGDAPEQAALLAEEAFQFFLGERQKVEVSPQARPMLHSLRQQGYLLGALSNGNADIRRVGLGDCFDFALNADALGVGKPHVAAFGAALGRAGVAPQQAVHLGDNPHDDVAGAQAAGMHAVWFNAAGLDWPGGKPPTAQIRCLNELSDVLADLMSG</sequence>
<dbReference type="InterPro" id="IPR006439">
    <property type="entry name" value="HAD-SF_hydro_IA"/>
</dbReference>
<evidence type="ECO:0000256" key="1">
    <source>
        <dbReference type="ARBA" id="ARBA00022801"/>
    </source>
</evidence>
<dbReference type="Pfam" id="PF00702">
    <property type="entry name" value="Hydrolase"/>
    <property type="match status" value="1"/>
</dbReference>
<dbReference type="NCBIfam" id="TIGR01549">
    <property type="entry name" value="HAD-SF-IA-v1"/>
    <property type="match status" value="1"/>
</dbReference>
<keyword evidence="3" id="KW-1185">Reference proteome</keyword>
<name>A0A4R6TXT8_9GAMM</name>
<dbReference type="NCBIfam" id="TIGR01509">
    <property type="entry name" value="HAD-SF-IA-v3"/>
    <property type="match status" value="1"/>
</dbReference>